<reference evidence="3 4" key="1">
    <citation type="submission" date="2024-09" db="EMBL/GenBank/DDBJ databases">
        <authorList>
            <person name="Sun Q."/>
            <person name="Mori K."/>
        </authorList>
    </citation>
    <scope>NUCLEOTIDE SEQUENCE [LARGE SCALE GENOMIC DNA]</scope>
    <source>
        <strain evidence="3 4">NCAIM B.02301</strain>
    </source>
</reference>
<dbReference type="InterPro" id="IPR013972">
    <property type="entry name" value="YcbB"/>
</dbReference>
<dbReference type="Pfam" id="PF00072">
    <property type="entry name" value="Response_reg"/>
    <property type="match status" value="1"/>
</dbReference>
<evidence type="ECO:0000256" key="1">
    <source>
        <dbReference type="PROSITE-ProRule" id="PRU00169"/>
    </source>
</evidence>
<dbReference type="Gene3D" id="3.40.50.2300">
    <property type="match status" value="1"/>
</dbReference>
<dbReference type="PANTHER" id="PTHR43228:SF8">
    <property type="entry name" value="TRANSCRIPTIONAL REGULATORY PROTEIN GLNL"/>
    <property type="match status" value="1"/>
</dbReference>
<proteinExistence type="predicted"/>
<evidence type="ECO:0000313" key="3">
    <source>
        <dbReference type="EMBL" id="MFC0560311.1"/>
    </source>
</evidence>
<feature type="modified residue" description="4-aspartylphosphate" evidence="1">
    <location>
        <position position="54"/>
    </location>
</feature>
<dbReference type="RefSeq" id="WP_273847261.1">
    <property type="nucleotide sequence ID" value="NZ_JAQQWT010000024.1"/>
</dbReference>
<dbReference type="InterPro" id="IPR001789">
    <property type="entry name" value="Sig_transdc_resp-reg_receiver"/>
</dbReference>
<evidence type="ECO:0000259" key="2">
    <source>
        <dbReference type="PROSITE" id="PS50110"/>
    </source>
</evidence>
<dbReference type="Pfam" id="PF08664">
    <property type="entry name" value="YcbB"/>
    <property type="match status" value="1"/>
</dbReference>
<accession>A0ABV6NHS0</accession>
<dbReference type="InterPro" id="IPR011006">
    <property type="entry name" value="CheY-like_superfamily"/>
</dbReference>
<sequence length="310" mass="35637">MNFYITDDDETIRSMLSQFIEDEDLGEVVGESDDGALVEGEALNLKKVDILLIDLLMPNRDGLETIRSIQPTFKGKIIMISQIESKELISEAYLLGIDHYIIKPINKIEVIAVIRKVMEHTRLEKSINDIQKSLNTVLQMDTGLSQKKSSFKEYNIKNYGEFLLSELGISGENGSKDLIEILVFLLNYEKKNTFDHGFPSLNDIYKYLANKKLGASADEADLRREEKASKQRVRRTIYQSLKHLASLGLTDFSNAKFEKYASYFFDFTIVRKKMTELKNESKPSFTSTRINMKKFIQALYFEAKRMMLDG</sequence>
<protein>
    <submittedName>
        <fullName evidence="3">Response regulator</fullName>
    </submittedName>
</protein>
<dbReference type="EMBL" id="JBHLTR010000021">
    <property type="protein sequence ID" value="MFC0560311.1"/>
    <property type="molecule type" value="Genomic_DNA"/>
</dbReference>
<gene>
    <name evidence="3" type="ORF">ACFFH4_14840</name>
</gene>
<dbReference type="Proteomes" id="UP001589833">
    <property type="component" value="Unassembled WGS sequence"/>
</dbReference>
<feature type="domain" description="Response regulatory" evidence="2">
    <location>
        <begin position="2"/>
        <end position="118"/>
    </location>
</feature>
<dbReference type="SUPFAM" id="SSF52172">
    <property type="entry name" value="CheY-like"/>
    <property type="match status" value="1"/>
</dbReference>
<name>A0ABV6NHS0_9BACI</name>
<dbReference type="PROSITE" id="PS50110">
    <property type="entry name" value="RESPONSE_REGULATORY"/>
    <property type="match status" value="1"/>
</dbReference>
<keyword evidence="4" id="KW-1185">Reference proteome</keyword>
<organism evidence="3 4">
    <name type="scientific">Halalkalibacter alkalisediminis</name>
    <dbReference type="NCBI Taxonomy" id="935616"/>
    <lineage>
        <taxon>Bacteria</taxon>
        <taxon>Bacillati</taxon>
        <taxon>Bacillota</taxon>
        <taxon>Bacilli</taxon>
        <taxon>Bacillales</taxon>
        <taxon>Bacillaceae</taxon>
        <taxon>Halalkalibacter</taxon>
    </lineage>
</organism>
<evidence type="ECO:0000313" key="4">
    <source>
        <dbReference type="Proteomes" id="UP001589833"/>
    </source>
</evidence>
<comment type="caution">
    <text evidence="3">The sequence shown here is derived from an EMBL/GenBank/DDBJ whole genome shotgun (WGS) entry which is preliminary data.</text>
</comment>
<dbReference type="SMART" id="SM00448">
    <property type="entry name" value="REC"/>
    <property type="match status" value="1"/>
</dbReference>
<dbReference type="InterPro" id="IPR052048">
    <property type="entry name" value="ST_Response_Regulator"/>
</dbReference>
<keyword evidence="1" id="KW-0597">Phosphoprotein</keyword>
<dbReference type="PANTHER" id="PTHR43228">
    <property type="entry name" value="TWO-COMPONENT RESPONSE REGULATOR"/>
    <property type="match status" value="1"/>
</dbReference>